<name>A0A923EB31_CLOTT</name>
<reference evidence="1 2" key="1">
    <citation type="submission" date="2020-04" db="EMBL/GenBank/DDBJ databases">
        <title>Genomic insights into acetone-butanol-ethanol (ABE) fermentation by sequencing solventogenic clostridia strains.</title>
        <authorList>
            <person name="Brown S."/>
        </authorList>
    </citation>
    <scope>NUCLEOTIDE SEQUENCE [LARGE SCALE GENOMIC DNA]</scope>
    <source>
        <strain evidence="1 2">DJ011</strain>
    </source>
</reference>
<dbReference type="Proteomes" id="UP000563151">
    <property type="component" value="Unassembled WGS sequence"/>
</dbReference>
<protein>
    <submittedName>
        <fullName evidence="1">Uncharacterized protein</fullName>
    </submittedName>
</protein>
<sequence length="168" mass="18396">MISNKLYGYKLVYTNEPVVLTGTVSVSPIKWKGKAKIIKGRGSVVKASYEKSIDFSNVKVKDFIDNPKIFKGKSAKEIAQMLEESGYEVEVVASKRSRSGAQIIKIKNSGEGKNISQVQVSSGGGRHGENPYVKVSTTDEGRIKIIDGPESTYKTNGDEKSTIIFTEE</sequence>
<dbReference type="AlphaFoldDB" id="A0A923EB31"/>
<keyword evidence="2" id="KW-1185">Reference proteome</keyword>
<accession>A0A923EB31</accession>
<proteinExistence type="predicted"/>
<comment type="caution">
    <text evidence="1">The sequence shown here is derived from an EMBL/GenBank/DDBJ whole genome shotgun (WGS) entry which is preliminary data.</text>
</comment>
<dbReference type="EMBL" id="JAAZWO010000035">
    <property type="protein sequence ID" value="MBC2399780.1"/>
    <property type="molecule type" value="Genomic_DNA"/>
</dbReference>
<evidence type="ECO:0000313" key="2">
    <source>
        <dbReference type="Proteomes" id="UP000563151"/>
    </source>
</evidence>
<gene>
    <name evidence="1" type="ORF">HGG79_18715</name>
</gene>
<evidence type="ECO:0000313" key="1">
    <source>
        <dbReference type="EMBL" id="MBC2399780.1"/>
    </source>
</evidence>
<dbReference type="RefSeq" id="WP_035149647.1">
    <property type="nucleotide sequence ID" value="NZ_JAAZWO010000035.1"/>
</dbReference>
<organism evidence="1 2">
    <name type="scientific">Clostridium tetanomorphum</name>
    <dbReference type="NCBI Taxonomy" id="1553"/>
    <lineage>
        <taxon>Bacteria</taxon>
        <taxon>Bacillati</taxon>
        <taxon>Bacillota</taxon>
        <taxon>Clostridia</taxon>
        <taxon>Eubacteriales</taxon>
        <taxon>Clostridiaceae</taxon>
        <taxon>Clostridium</taxon>
    </lineage>
</organism>